<organism evidence="2">
    <name type="scientific">Tanacetum cinerariifolium</name>
    <name type="common">Dalmatian daisy</name>
    <name type="synonym">Chrysanthemum cinerariifolium</name>
    <dbReference type="NCBI Taxonomy" id="118510"/>
    <lineage>
        <taxon>Eukaryota</taxon>
        <taxon>Viridiplantae</taxon>
        <taxon>Streptophyta</taxon>
        <taxon>Embryophyta</taxon>
        <taxon>Tracheophyta</taxon>
        <taxon>Spermatophyta</taxon>
        <taxon>Magnoliopsida</taxon>
        <taxon>eudicotyledons</taxon>
        <taxon>Gunneridae</taxon>
        <taxon>Pentapetalae</taxon>
        <taxon>asterids</taxon>
        <taxon>campanulids</taxon>
        <taxon>Asterales</taxon>
        <taxon>Asteraceae</taxon>
        <taxon>Asteroideae</taxon>
        <taxon>Anthemideae</taxon>
        <taxon>Anthemidinae</taxon>
        <taxon>Tanacetum</taxon>
    </lineage>
</organism>
<feature type="compositionally biased region" description="Basic residues" evidence="1">
    <location>
        <begin position="57"/>
        <end position="67"/>
    </location>
</feature>
<feature type="region of interest" description="Disordered" evidence="1">
    <location>
        <begin position="57"/>
        <end position="114"/>
    </location>
</feature>
<feature type="compositionally biased region" description="Gly residues" evidence="1">
    <location>
        <begin position="69"/>
        <end position="78"/>
    </location>
</feature>
<evidence type="ECO:0000256" key="1">
    <source>
        <dbReference type="SAM" id="MobiDB-lite"/>
    </source>
</evidence>
<feature type="region of interest" description="Disordered" evidence="1">
    <location>
        <begin position="1"/>
        <end position="38"/>
    </location>
</feature>
<feature type="non-terminal residue" evidence="2">
    <location>
        <position position="1"/>
    </location>
</feature>
<sequence>RVLSGRNSLPQLLVSDTSAKPCDGRLPDGNADKPDAGRCDFRLADDPYARRQRHGRLAVAAHHRRHPLGGDGIRGAGVHGQQHRRCQMALAPGKGHAQGQSRKRQQGQGVEPARGVFQRASVAVGV</sequence>
<comment type="caution">
    <text evidence="2">The sequence shown here is derived from an EMBL/GenBank/DDBJ whole genome shotgun (WGS) entry which is preliminary data.</text>
</comment>
<feature type="compositionally biased region" description="Basic and acidic residues" evidence="1">
    <location>
        <begin position="22"/>
        <end position="38"/>
    </location>
</feature>
<reference evidence="2" key="1">
    <citation type="journal article" date="2019" name="Sci. Rep.">
        <title>Draft genome of Tanacetum cinerariifolium, the natural source of mosquito coil.</title>
        <authorList>
            <person name="Yamashiro T."/>
            <person name="Shiraishi A."/>
            <person name="Satake H."/>
            <person name="Nakayama K."/>
        </authorList>
    </citation>
    <scope>NUCLEOTIDE SEQUENCE</scope>
</reference>
<feature type="non-terminal residue" evidence="2">
    <location>
        <position position="126"/>
    </location>
</feature>
<evidence type="ECO:0000313" key="2">
    <source>
        <dbReference type="EMBL" id="GFD49152.1"/>
    </source>
</evidence>
<proteinExistence type="predicted"/>
<protein>
    <submittedName>
        <fullName evidence="2">Uncharacterized protein</fullName>
    </submittedName>
</protein>
<gene>
    <name evidence="2" type="ORF">Tci_921121</name>
</gene>
<dbReference type="EMBL" id="BKCJ011736638">
    <property type="protein sequence ID" value="GFD49152.1"/>
    <property type="molecule type" value="Genomic_DNA"/>
</dbReference>
<feature type="compositionally biased region" description="Polar residues" evidence="1">
    <location>
        <begin position="1"/>
        <end position="18"/>
    </location>
</feature>
<dbReference type="AlphaFoldDB" id="A0A699WN52"/>
<name>A0A699WN52_TANCI</name>
<accession>A0A699WN52</accession>